<keyword evidence="2" id="KW-1003">Cell membrane</keyword>
<dbReference type="GO" id="GO:0005886">
    <property type="term" value="C:plasma membrane"/>
    <property type="evidence" value="ECO:0007669"/>
    <property type="project" value="UniProtKB-SubCell"/>
</dbReference>
<dbReference type="Pfam" id="PF02656">
    <property type="entry name" value="DUF202"/>
    <property type="match status" value="1"/>
</dbReference>
<feature type="transmembrane region" description="Helical" evidence="6">
    <location>
        <begin position="52"/>
        <end position="71"/>
    </location>
</feature>
<dbReference type="AlphaFoldDB" id="A0A7W7QQP0"/>
<comment type="subcellular location">
    <subcellularLocation>
        <location evidence="1">Cell membrane</location>
        <topology evidence="1">Multi-pass membrane protein</topology>
    </subcellularLocation>
</comment>
<evidence type="ECO:0000259" key="7">
    <source>
        <dbReference type="Pfam" id="PF02656"/>
    </source>
</evidence>
<comment type="caution">
    <text evidence="8">The sequence shown here is derived from an EMBL/GenBank/DDBJ whole genome shotgun (WGS) entry which is preliminary data.</text>
</comment>
<feature type="transmembrane region" description="Helical" evidence="6">
    <location>
        <begin position="91"/>
        <end position="111"/>
    </location>
</feature>
<evidence type="ECO:0000313" key="8">
    <source>
        <dbReference type="EMBL" id="MBB4917873.1"/>
    </source>
</evidence>
<feature type="domain" description="DUF202" evidence="7">
    <location>
        <begin position="16"/>
        <end position="79"/>
    </location>
</feature>
<organism evidence="8 9">
    <name type="scientific">Streptosporangium saharense</name>
    <dbReference type="NCBI Taxonomy" id="1706840"/>
    <lineage>
        <taxon>Bacteria</taxon>
        <taxon>Bacillati</taxon>
        <taxon>Actinomycetota</taxon>
        <taxon>Actinomycetes</taxon>
        <taxon>Streptosporangiales</taxon>
        <taxon>Streptosporangiaceae</taxon>
        <taxon>Streptosporangium</taxon>
    </lineage>
</organism>
<sequence>MDGDETEAQAGDRATDHLANERTYLAWLRTGLSMAALGVAVIKFAPGRGMHAAFSGLVLLGAGLTLIVYGTLRYNTVRRQLLRDSFAPARFGAVVTVAVATLLVLISVLLFL</sequence>
<dbReference type="Proteomes" id="UP000552644">
    <property type="component" value="Unassembled WGS sequence"/>
</dbReference>
<dbReference type="PANTHER" id="PTHR34187:SF2">
    <property type="entry name" value="DUF202 DOMAIN-CONTAINING PROTEIN"/>
    <property type="match status" value="1"/>
</dbReference>
<dbReference type="RefSeq" id="WP_184718532.1">
    <property type="nucleotide sequence ID" value="NZ_JACHJP010000005.1"/>
</dbReference>
<keyword evidence="3 6" id="KW-0812">Transmembrane</keyword>
<evidence type="ECO:0000256" key="1">
    <source>
        <dbReference type="ARBA" id="ARBA00004651"/>
    </source>
</evidence>
<dbReference type="PANTHER" id="PTHR34187">
    <property type="entry name" value="FGR18P"/>
    <property type="match status" value="1"/>
</dbReference>
<keyword evidence="9" id="KW-1185">Reference proteome</keyword>
<keyword evidence="4 6" id="KW-1133">Transmembrane helix</keyword>
<reference evidence="8 9" key="1">
    <citation type="submission" date="2020-08" db="EMBL/GenBank/DDBJ databases">
        <title>Genomic Encyclopedia of Type Strains, Phase III (KMG-III): the genomes of soil and plant-associated and newly described type strains.</title>
        <authorList>
            <person name="Whitman W."/>
        </authorList>
    </citation>
    <scope>NUCLEOTIDE SEQUENCE [LARGE SCALE GENOMIC DNA]</scope>
    <source>
        <strain evidence="8 9">CECT 8840</strain>
    </source>
</reference>
<proteinExistence type="predicted"/>
<evidence type="ECO:0000256" key="2">
    <source>
        <dbReference type="ARBA" id="ARBA00022475"/>
    </source>
</evidence>
<dbReference type="InterPro" id="IPR052053">
    <property type="entry name" value="IM_YidH-like"/>
</dbReference>
<dbReference type="InterPro" id="IPR003807">
    <property type="entry name" value="DUF202"/>
</dbReference>
<evidence type="ECO:0000256" key="6">
    <source>
        <dbReference type="SAM" id="Phobius"/>
    </source>
</evidence>
<keyword evidence="5 6" id="KW-0472">Membrane</keyword>
<evidence type="ECO:0000256" key="4">
    <source>
        <dbReference type="ARBA" id="ARBA00022989"/>
    </source>
</evidence>
<feature type="transmembrane region" description="Helical" evidence="6">
    <location>
        <begin position="24"/>
        <end position="45"/>
    </location>
</feature>
<evidence type="ECO:0000256" key="5">
    <source>
        <dbReference type="ARBA" id="ARBA00023136"/>
    </source>
</evidence>
<evidence type="ECO:0000256" key="3">
    <source>
        <dbReference type="ARBA" id="ARBA00022692"/>
    </source>
</evidence>
<accession>A0A7W7QQP0</accession>
<name>A0A7W7QQP0_9ACTN</name>
<evidence type="ECO:0000313" key="9">
    <source>
        <dbReference type="Proteomes" id="UP000552644"/>
    </source>
</evidence>
<dbReference type="EMBL" id="JACHJP010000005">
    <property type="protein sequence ID" value="MBB4917873.1"/>
    <property type="molecule type" value="Genomic_DNA"/>
</dbReference>
<gene>
    <name evidence="8" type="ORF">FHS44_004993</name>
</gene>
<protein>
    <submittedName>
        <fullName evidence="8">Putative membrane protein</fullName>
    </submittedName>
</protein>